<evidence type="ECO:0000256" key="1">
    <source>
        <dbReference type="ARBA" id="ARBA00005921"/>
    </source>
</evidence>
<dbReference type="OrthoDB" id="1917992at2759"/>
<comment type="caution">
    <text evidence="5">The sequence shown here is derived from an EMBL/GenBank/DDBJ whole genome shotgun (WGS) entry which is preliminary data.</text>
</comment>
<evidence type="ECO:0008006" key="7">
    <source>
        <dbReference type="Google" id="ProtNLM"/>
    </source>
</evidence>
<feature type="coiled-coil region" evidence="3">
    <location>
        <begin position="183"/>
        <end position="235"/>
    </location>
</feature>
<dbReference type="PANTHER" id="PTHR31580:SF4">
    <property type="entry name" value="FILAMENT-LIKE PLANT PROTEIN 6"/>
    <property type="match status" value="1"/>
</dbReference>
<feature type="region of interest" description="Disordered" evidence="4">
    <location>
        <begin position="958"/>
        <end position="985"/>
    </location>
</feature>
<keyword evidence="6" id="KW-1185">Reference proteome</keyword>
<evidence type="ECO:0000256" key="4">
    <source>
        <dbReference type="SAM" id="MobiDB-lite"/>
    </source>
</evidence>
<evidence type="ECO:0000313" key="5">
    <source>
        <dbReference type="EMBL" id="KAI5064980.1"/>
    </source>
</evidence>
<feature type="region of interest" description="Disordered" evidence="4">
    <location>
        <begin position="581"/>
        <end position="608"/>
    </location>
</feature>
<feature type="region of interest" description="Disordered" evidence="4">
    <location>
        <begin position="897"/>
        <end position="922"/>
    </location>
</feature>
<dbReference type="InterPro" id="IPR008587">
    <property type="entry name" value="FPP_plant"/>
</dbReference>
<proteinExistence type="inferred from homology"/>
<feature type="compositionally biased region" description="Polar residues" evidence="4">
    <location>
        <begin position="590"/>
        <end position="605"/>
    </location>
</feature>
<dbReference type="Pfam" id="PF05911">
    <property type="entry name" value="FPP"/>
    <property type="match status" value="1"/>
</dbReference>
<reference evidence="5" key="1">
    <citation type="submission" date="2021-01" db="EMBL/GenBank/DDBJ databases">
        <title>Adiantum capillus-veneris genome.</title>
        <authorList>
            <person name="Fang Y."/>
            <person name="Liao Q."/>
        </authorList>
    </citation>
    <scope>NUCLEOTIDE SEQUENCE</scope>
    <source>
        <strain evidence="5">H3</strain>
        <tissue evidence="5">Leaf</tissue>
    </source>
</reference>
<sequence>MERKSWSWKKKVLERLSSSVRTNIESASGEDYSKLSTDNLITSQFAFKEPFSTLDGTSQMEVKLRILGEQLMARDELVQQHAKVAEEAVTGWEKAECEAACLKQQLDEEILYKAAVEEQLIRLEQTLKDNMRKLQHAEESELRLQKVVEAKSQELDSLHTELQSTMSKVVNEMARAAKEAEARTRAEDKANVLQKRVDMVEKEQANLKYELHVLAKELDIRNEELEFNKHAAEHASKQRLEDVKRSAKLEDDCKRLRLLLHTRTPGPAFIAQMRIEAEASCPISIDRASHTMSLSSRFGEIYVESDFSDPLQELESRMVSILEENKSLKDCLVKRGGELQSARLLSAKMATKLSAAEEQLEKVMQPRIHAKSHRSTKSAMDGSSSSLLEQAFLLNPEDETMDNESNSAESWASALIAELAQIKRDKGMTSASTSCFCLAGADLMDDFAEMEKLALLSQEKVQREELENGQQLHLFNEANRFKEVRISQGIQSNLSQEVKRKLSALENELNVVKVENLATKTALSSIEKHLVAILQAETEERASTIDIFEEVRAALDSMYKNLTDSNGPSYSFTSGMDSPEVRDATAWSPMGQSSCQSEDASTSKPSPKKAYVGQKLRTAVHKVVALFEELAQIDWKQENSLDANDTLARFHIEKLWKTSEFECCVRSLILLCNGVLEEKVDVSDFLEEIASALEWLVNHVYAPSENLPNAQRRLEFGRPEHEPLIEQALPKGLCGLDDDSMSIEKQLIQLKREKEDIDMKLSAMTRELEHLKSVLQNSEENALDGDASSLGALDRDENTLCTESSGDIKPKMLDIYLPHSLAGAHRYRELVPLVSFQQKQTLFTMVSGTQDSSVLIQEAAKKPEKEEELGVYGEKLIECQQAIVLLGKQLQALGMPGHESEALSRSEHLSTKPGKAKRRAQRSFDQLHTIDEDSSPYEETQMGHMHCDMTLDYAMDFPHEPQTDLTSVRPPAKFPKSKGDLKVDSSLEKHATGLSRFFFKSKPLSEARP</sequence>
<keyword evidence="2 3" id="KW-0175">Coiled coil</keyword>
<comment type="similarity">
    <text evidence="1">Belongs to the FPP family.</text>
</comment>
<dbReference type="Proteomes" id="UP000886520">
    <property type="component" value="Chromosome 19"/>
</dbReference>
<feature type="coiled-coil region" evidence="3">
    <location>
        <begin position="113"/>
        <end position="140"/>
    </location>
</feature>
<name>A0A9D4UBY0_ADICA</name>
<organism evidence="5 6">
    <name type="scientific">Adiantum capillus-veneris</name>
    <name type="common">Maidenhair fern</name>
    <dbReference type="NCBI Taxonomy" id="13818"/>
    <lineage>
        <taxon>Eukaryota</taxon>
        <taxon>Viridiplantae</taxon>
        <taxon>Streptophyta</taxon>
        <taxon>Embryophyta</taxon>
        <taxon>Tracheophyta</taxon>
        <taxon>Polypodiopsida</taxon>
        <taxon>Polypodiidae</taxon>
        <taxon>Polypodiales</taxon>
        <taxon>Pteridineae</taxon>
        <taxon>Pteridaceae</taxon>
        <taxon>Vittarioideae</taxon>
        <taxon>Adiantum</taxon>
    </lineage>
</organism>
<evidence type="ECO:0000256" key="2">
    <source>
        <dbReference type="ARBA" id="ARBA00023054"/>
    </source>
</evidence>
<feature type="coiled-coil region" evidence="3">
    <location>
        <begin position="747"/>
        <end position="781"/>
    </location>
</feature>
<protein>
    <recommendedName>
        <fullName evidence="7">Filament-like plant protein 7</fullName>
    </recommendedName>
</protein>
<dbReference type="PANTHER" id="PTHR31580">
    <property type="entry name" value="FILAMENT-LIKE PLANT PROTEIN 4"/>
    <property type="match status" value="1"/>
</dbReference>
<dbReference type="AlphaFoldDB" id="A0A9D4UBY0"/>
<evidence type="ECO:0000313" key="6">
    <source>
        <dbReference type="Proteomes" id="UP000886520"/>
    </source>
</evidence>
<evidence type="ECO:0000256" key="3">
    <source>
        <dbReference type="SAM" id="Coils"/>
    </source>
</evidence>
<accession>A0A9D4UBY0</accession>
<gene>
    <name evidence="5" type="ORF">GOP47_0019675</name>
</gene>
<dbReference type="EMBL" id="JABFUD020000019">
    <property type="protein sequence ID" value="KAI5064980.1"/>
    <property type="molecule type" value="Genomic_DNA"/>
</dbReference>
<feature type="compositionally biased region" description="Basic and acidic residues" evidence="4">
    <location>
        <begin position="898"/>
        <end position="910"/>
    </location>
</feature>